<feature type="chain" id="PRO_5034760004" evidence="1">
    <location>
        <begin position="21"/>
        <end position="256"/>
    </location>
</feature>
<dbReference type="PANTHER" id="PTHR35605">
    <property type="entry name" value="ECP2 EFFECTOR PROTEIN DOMAIN-CONTAINING PROTEIN-RELATED"/>
    <property type="match status" value="1"/>
</dbReference>
<sequence length="256" mass="29154">MRTIYLLILAIAALSSLVNSKPVVAREVQAIQTAHHAAIIASKEASDARLFPGYNIHTYTWTFDIHPGAANNTASFKGTIEHAMAQMEEIYPGWRKEYDEHYAKNPIQKRGREDREEYWNKEWDCDNGDAASPQRHWLLAFQPDIKTSIDYLHRQRGPTISPPNHCSRISCSRFGSAVFLCNHDPLELHLQDWTRVTDGAEFINRKCVAEIFMGLKSVKGQVTHNCDSRPLLPGQDRFGCPHESWSVEIHGINEKC</sequence>
<evidence type="ECO:0000313" key="2">
    <source>
        <dbReference type="EMBL" id="KAE9976014.1"/>
    </source>
</evidence>
<dbReference type="EMBL" id="WNWS01000182">
    <property type="protein sequence ID" value="KAE9976014.1"/>
    <property type="molecule type" value="Genomic_DNA"/>
</dbReference>
<accession>A0A8H3YW83</accession>
<comment type="caution">
    <text evidence="2">The sequence shown here is derived from an EMBL/GenBank/DDBJ whole genome shotgun (WGS) entry which is preliminary data.</text>
</comment>
<evidence type="ECO:0000313" key="3">
    <source>
        <dbReference type="Proteomes" id="UP000447873"/>
    </source>
</evidence>
<dbReference type="PANTHER" id="PTHR35605:SF1">
    <property type="entry name" value="ECP2 EFFECTOR PROTEIN DOMAIN-CONTAINING PROTEIN-RELATED"/>
    <property type="match status" value="1"/>
</dbReference>
<name>A0A8H3YW83_VENIN</name>
<keyword evidence="1" id="KW-0732">Signal</keyword>
<dbReference type="AlphaFoldDB" id="A0A8H3YW83"/>
<feature type="signal peptide" evidence="1">
    <location>
        <begin position="1"/>
        <end position="20"/>
    </location>
</feature>
<organism evidence="2 3">
    <name type="scientific">Venturia inaequalis</name>
    <name type="common">Apple scab fungus</name>
    <dbReference type="NCBI Taxonomy" id="5025"/>
    <lineage>
        <taxon>Eukaryota</taxon>
        <taxon>Fungi</taxon>
        <taxon>Dikarya</taxon>
        <taxon>Ascomycota</taxon>
        <taxon>Pezizomycotina</taxon>
        <taxon>Dothideomycetes</taxon>
        <taxon>Pleosporomycetidae</taxon>
        <taxon>Venturiales</taxon>
        <taxon>Venturiaceae</taxon>
        <taxon>Venturia</taxon>
    </lineage>
</organism>
<reference evidence="2 3" key="1">
    <citation type="submission" date="2018-12" db="EMBL/GenBank/DDBJ databases">
        <title>Venturia inaequalis Genome Resource.</title>
        <authorList>
            <person name="Lichtner F.J."/>
        </authorList>
    </citation>
    <scope>NUCLEOTIDE SEQUENCE [LARGE SCALE GENOMIC DNA]</scope>
    <source>
        <strain evidence="2 3">120213</strain>
    </source>
</reference>
<dbReference type="Proteomes" id="UP000447873">
    <property type="component" value="Unassembled WGS sequence"/>
</dbReference>
<evidence type="ECO:0000256" key="1">
    <source>
        <dbReference type="SAM" id="SignalP"/>
    </source>
</evidence>
<proteinExistence type="predicted"/>
<protein>
    <submittedName>
        <fullName evidence="2">Uncharacterized protein</fullName>
    </submittedName>
</protein>
<gene>
    <name evidence="2" type="ORF">EG328_002853</name>
</gene>